<evidence type="ECO:0000256" key="5">
    <source>
        <dbReference type="ARBA" id="ARBA00022989"/>
    </source>
</evidence>
<dbReference type="PANTHER" id="PTHR21016:SF1">
    <property type="entry name" value="TM2 DOMAIN-CONTAINING PROTEIN 1"/>
    <property type="match status" value="1"/>
</dbReference>
<comment type="subcellular location">
    <subcellularLocation>
        <location evidence="1">Membrane</location>
        <topology evidence="1">Multi-pass membrane protein</topology>
    </subcellularLocation>
</comment>
<comment type="caution">
    <text evidence="10">The sequence shown here is derived from an EMBL/GenBank/DDBJ whole genome shotgun (WGS) entry which is preliminary data.</text>
</comment>
<feature type="chain" id="PRO_5019728507" description="TM2 domain-containing protein" evidence="8">
    <location>
        <begin position="19"/>
        <end position="183"/>
    </location>
</feature>
<proteinExistence type="inferred from homology"/>
<keyword evidence="11" id="KW-1185">Reference proteome</keyword>
<protein>
    <recommendedName>
        <fullName evidence="9">TM2 domain-containing protein</fullName>
    </recommendedName>
</protein>
<dbReference type="OrthoDB" id="5804096at2759"/>
<evidence type="ECO:0000256" key="6">
    <source>
        <dbReference type="ARBA" id="ARBA00023136"/>
    </source>
</evidence>
<sequence length="183" mass="20514">MLWYVALLLLLLSYVSQTEPVTVDCNELLMGQFMCPDPAKNHIDPKTQQLRGCTKQNRARVWCIAAPEINCTETGNSTFTREMPCKWTNGYHLDTTLLLSVFLGMFGVDRFYLGYPGIGLLKLCTLGGMFLGQLIDIILIALQVVGPADGSAYVIPYYGAGITIIRSDNTTYRYCNQLYCMQQ</sequence>
<comment type="similarity">
    <text evidence="2">Belongs to the TM2 family.</text>
</comment>
<keyword evidence="7" id="KW-0325">Glycoprotein</keyword>
<feature type="domain" description="TM2" evidence="9">
    <location>
        <begin position="95"/>
        <end position="138"/>
    </location>
</feature>
<dbReference type="PANTHER" id="PTHR21016">
    <property type="entry name" value="BETA-AMYLOID BINDING PROTEIN-RELATED"/>
    <property type="match status" value="1"/>
</dbReference>
<feature type="signal peptide" evidence="8">
    <location>
        <begin position="1"/>
        <end position="18"/>
    </location>
</feature>
<dbReference type="KEGG" id="dnv:108655255"/>
<dbReference type="EMBL" id="LSRL02000008">
    <property type="protein sequence ID" value="TDG51493.1"/>
    <property type="molecule type" value="Genomic_DNA"/>
</dbReference>
<name>A0A484BRY8_DRONA</name>
<evidence type="ECO:0000256" key="4">
    <source>
        <dbReference type="ARBA" id="ARBA00022729"/>
    </source>
</evidence>
<keyword evidence="5" id="KW-1133">Transmembrane helix</keyword>
<evidence type="ECO:0000313" key="10">
    <source>
        <dbReference type="EMBL" id="TDG51493.1"/>
    </source>
</evidence>
<evidence type="ECO:0000256" key="3">
    <source>
        <dbReference type="ARBA" id="ARBA00022692"/>
    </source>
</evidence>
<evidence type="ECO:0000256" key="8">
    <source>
        <dbReference type="SAM" id="SignalP"/>
    </source>
</evidence>
<keyword evidence="3" id="KW-0812">Transmembrane</keyword>
<gene>
    <name evidence="10" type="ORF">AWZ03_001953</name>
</gene>
<dbReference type="STRING" id="7232.A0A484BRY8"/>
<evidence type="ECO:0000313" key="11">
    <source>
        <dbReference type="Proteomes" id="UP000295192"/>
    </source>
</evidence>
<dbReference type="Pfam" id="PF05154">
    <property type="entry name" value="TM2"/>
    <property type="match status" value="1"/>
</dbReference>
<evidence type="ECO:0000256" key="7">
    <source>
        <dbReference type="ARBA" id="ARBA00023180"/>
    </source>
</evidence>
<organism evidence="10 11">
    <name type="scientific">Drosophila navojoa</name>
    <name type="common">Fruit fly</name>
    <dbReference type="NCBI Taxonomy" id="7232"/>
    <lineage>
        <taxon>Eukaryota</taxon>
        <taxon>Metazoa</taxon>
        <taxon>Ecdysozoa</taxon>
        <taxon>Arthropoda</taxon>
        <taxon>Hexapoda</taxon>
        <taxon>Insecta</taxon>
        <taxon>Pterygota</taxon>
        <taxon>Neoptera</taxon>
        <taxon>Endopterygota</taxon>
        <taxon>Diptera</taxon>
        <taxon>Brachycera</taxon>
        <taxon>Muscomorpha</taxon>
        <taxon>Ephydroidea</taxon>
        <taxon>Drosophilidae</taxon>
        <taxon>Drosophila</taxon>
    </lineage>
</organism>
<dbReference type="InterPro" id="IPR007829">
    <property type="entry name" value="TM2"/>
</dbReference>
<dbReference type="InterPro" id="IPR050932">
    <property type="entry name" value="TM2D1-3-like"/>
</dbReference>
<dbReference type="AlphaFoldDB" id="A0A484BRY8"/>
<dbReference type="GO" id="GO:0016020">
    <property type="term" value="C:membrane"/>
    <property type="evidence" value="ECO:0007669"/>
    <property type="project" value="UniProtKB-SubCell"/>
</dbReference>
<accession>A0A484BRY8</accession>
<dbReference type="Proteomes" id="UP000295192">
    <property type="component" value="Unassembled WGS sequence"/>
</dbReference>
<keyword evidence="6" id="KW-0472">Membrane</keyword>
<dbReference type="OMA" id="ETFRKPH"/>
<keyword evidence="4 8" id="KW-0732">Signal</keyword>
<evidence type="ECO:0000256" key="2">
    <source>
        <dbReference type="ARBA" id="ARBA00008284"/>
    </source>
</evidence>
<reference evidence="10 11" key="1">
    <citation type="journal article" date="2019" name="J. Hered.">
        <title>An Improved Genome Assembly for Drosophila navojoa, the Basal Species in the mojavensis Cluster.</title>
        <authorList>
            <person name="Vanderlinde T."/>
            <person name="Dupim E.G."/>
            <person name="Nazario-Yepiz N.O."/>
            <person name="Carvalho A.B."/>
        </authorList>
    </citation>
    <scope>NUCLEOTIDE SEQUENCE [LARGE SCALE GENOMIC DNA]</scope>
    <source>
        <strain evidence="10">Navoj_Jal97</strain>
        <tissue evidence="10">Whole organism</tissue>
    </source>
</reference>
<evidence type="ECO:0000256" key="1">
    <source>
        <dbReference type="ARBA" id="ARBA00004141"/>
    </source>
</evidence>
<evidence type="ECO:0000259" key="9">
    <source>
        <dbReference type="Pfam" id="PF05154"/>
    </source>
</evidence>